<keyword evidence="3" id="KW-0804">Transcription</keyword>
<comment type="caution">
    <text evidence="6">The sequence shown here is derived from an EMBL/GenBank/DDBJ whole genome shotgun (WGS) entry which is preliminary data.</text>
</comment>
<organism evidence="6 7">
    <name type="scientific">Kribbella karoonensis</name>
    <dbReference type="NCBI Taxonomy" id="324851"/>
    <lineage>
        <taxon>Bacteria</taxon>
        <taxon>Bacillati</taxon>
        <taxon>Actinomycetota</taxon>
        <taxon>Actinomycetes</taxon>
        <taxon>Propionibacteriales</taxon>
        <taxon>Kribbellaceae</taxon>
        <taxon>Kribbella</taxon>
    </lineage>
</organism>
<dbReference type="InterPro" id="IPR036271">
    <property type="entry name" value="Tet_transcr_reg_TetR-rel_C_sf"/>
</dbReference>
<evidence type="ECO:0000259" key="5">
    <source>
        <dbReference type="PROSITE" id="PS50977"/>
    </source>
</evidence>
<evidence type="ECO:0000256" key="4">
    <source>
        <dbReference type="PROSITE-ProRule" id="PRU00335"/>
    </source>
</evidence>
<dbReference type="EMBL" id="BAAAND010000012">
    <property type="protein sequence ID" value="GAA1606595.1"/>
    <property type="molecule type" value="Genomic_DNA"/>
</dbReference>
<feature type="domain" description="HTH tetR-type" evidence="5">
    <location>
        <begin position="18"/>
        <end position="77"/>
    </location>
</feature>
<keyword evidence="2 4" id="KW-0238">DNA-binding</keyword>
<dbReference type="SUPFAM" id="SSF46689">
    <property type="entry name" value="Homeodomain-like"/>
    <property type="match status" value="1"/>
</dbReference>
<dbReference type="RefSeq" id="WP_344198340.1">
    <property type="nucleotide sequence ID" value="NZ_BAAAND010000012.1"/>
</dbReference>
<gene>
    <name evidence="6" type="ORF">GCM10009742_64910</name>
</gene>
<reference evidence="7" key="1">
    <citation type="journal article" date="2019" name="Int. J. Syst. Evol. Microbiol.">
        <title>The Global Catalogue of Microorganisms (GCM) 10K type strain sequencing project: providing services to taxonomists for standard genome sequencing and annotation.</title>
        <authorList>
            <consortium name="The Broad Institute Genomics Platform"/>
            <consortium name="The Broad Institute Genome Sequencing Center for Infectious Disease"/>
            <person name="Wu L."/>
            <person name="Ma J."/>
        </authorList>
    </citation>
    <scope>NUCLEOTIDE SEQUENCE [LARGE SCALE GENOMIC DNA]</scope>
    <source>
        <strain evidence="7">JCM 14304</strain>
    </source>
</reference>
<sequence length="192" mass="20815">MSPENQPQPVRRRRADAERNRDAVLAAAGRLFAERGPDVALDEIAKTAGVANATLYRHFPTRADLLVAVYADEVAGLDRYSVELTAQADPDRALTAWLRAFADHVATKRELAQAVPDDPAGDRSALYAGWHATMHLAAQRLLDRARTAGTIRADLTTRDLLIVVSGIALTGSSGPQLHALLDLVRDGYRSGR</sequence>
<dbReference type="Gene3D" id="1.10.357.10">
    <property type="entry name" value="Tetracycline Repressor, domain 2"/>
    <property type="match status" value="1"/>
</dbReference>
<keyword evidence="1" id="KW-0805">Transcription regulation</keyword>
<dbReference type="PROSITE" id="PS50977">
    <property type="entry name" value="HTH_TETR_2"/>
    <property type="match status" value="1"/>
</dbReference>
<evidence type="ECO:0000256" key="3">
    <source>
        <dbReference type="ARBA" id="ARBA00023163"/>
    </source>
</evidence>
<dbReference type="Pfam" id="PF21597">
    <property type="entry name" value="TetR_C_43"/>
    <property type="match status" value="1"/>
</dbReference>
<evidence type="ECO:0000313" key="6">
    <source>
        <dbReference type="EMBL" id="GAA1606595.1"/>
    </source>
</evidence>
<dbReference type="Proteomes" id="UP001500190">
    <property type="component" value="Unassembled WGS sequence"/>
</dbReference>
<evidence type="ECO:0000313" key="7">
    <source>
        <dbReference type="Proteomes" id="UP001500190"/>
    </source>
</evidence>
<dbReference type="InterPro" id="IPR001647">
    <property type="entry name" value="HTH_TetR"/>
</dbReference>
<dbReference type="PANTHER" id="PTHR30055:SF234">
    <property type="entry name" value="HTH-TYPE TRANSCRIPTIONAL REGULATOR BETI"/>
    <property type="match status" value="1"/>
</dbReference>
<evidence type="ECO:0000256" key="2">
    <source>
        <dbReference type="ARBA" id="ARBA00023125"/>
    </source>
</evidence>
<dbReference type="PANTHER" id="PTHR30055">
    <property type="entry name" value="HTH-TYPE TRANSCRIPTIONAL REGULATOR RUTR"/>
    <property type="match status" value="1"/>
</dbReference>
<protein>
    <submittedName>
        <fullName evidence="6">TetR/AcrR family transcriptional regulator</fullName>
    </submittedName>
</protein>
<accession>A0ABP4QCG4</accession>
<dbReference type="Pfam" id="PF00440">
    <property type="entry name" value="TetR_N"/>
    <property type="match status" value="1"/>
</dbReference>
<dbReference type="InterPro" id="IPR050109">
    <property type="entry name" value="HTH-type_TetR-like_transc_reg"/>
</dbReference>
<name>A0ABP4QCG4_9ACTN</name>
<dbReference type="SUPFAM" id="SSF48498">
    <property type="entry name" value="Tetracyclin repressor-like, C-terminal domain"/>
    <property type="match status" value="1"/>
</dbReference>
<evidence type="ECO:0000256" key="1">
    <source>
        <dbReference type="ARBA" id="ARBA00023015"/>
    </source>
</evidence>
<proteinExistence type="predicted"/>
<feature type="DNA-binding region" description="H-T-H motif" evidence="4">
    <location>
        <begin position="40"/>
        <end position="59"/>
    </location>
</feature>
<dbReference type="PRINTS" id="PR00455">
    <property type="entry name" value="HTHTETR"/>
</dbReference>
<dbReference type="InterPro" id="IPR009057">
    <property type="entry name" value="Homeodomain-like_sf"/>
</dbReference>
<dbReference type="InterPro" id="IPR049445">
    <property type="entry name" value="TetR_SbtR-like_C"/>
</dbReference>
<keyword evidence="7" id="KW-1185">Reference proteome</keyword>